<dbReference type="SUPFAM" id="SSF75005">
    <property type="entry name" value="Arabinanase/levansucrase/invertase"/>
    <property type="match status" value="1"/>
</dbReference>
<dbReference type="CDD" id="cd18613">
    <property type="entry name" value="GH130"/>
    <property type="match status" value="1"/>
</dbReference>
<keyword evidence="1" id="KW-0328">Glycosyltransferase</keyword>
<evidence type="ECO:0000256" key="1">
    <source>
        <dbReference type="ARBA" id="ARBA00022676"/>
    </source>
</evidence>
<proteinExistence type="inferred from homology"/>
<evidence type="ECO:0000256" key="3">
    <source>
        <dbReference type="ARBA" id="ARBA00024356"/>
    </source>
</evidence>
<dbReference type="EMBL" id="FORY01000004">
    <property type="protein sequence ID" value="SFJ37235.1"/>
    <property type="molecule type" value="Genomic_DNA"/>
</dbReference>
<dbReference type="Pfam" id="PF04041">
    <property type="entry name" value="Glyco_hydro_130"/>
    <property type="match status" value="1"/>
</dbReference>
<keyword evidence="4" id="KW-0378">Hydrolase</keyword>
<evidence type="ECO:0000313" key="5">
    <source>
        <dbReference type="Proteomes" id="UP000183299"/>
    </source>
</evidence>
<gene>
    <name evidence="4" type="ORF">SAMN04488138_104101</name>
</gene>
<dbReference type="OrthoDB" id="9776657at2"/>
<dbReference type="RefSeq" id="WP_066601975.1">
    <property type="nucleotide sequence ID" value="NZ_FORY01000004.1"/>
</dbReference>
<dbReference type="InterPro" id="IPR007184">
    <property type="entry name" value="Mannoside_phosphorylase"/>
</dbReference>
<reference evidence="4 5" key="1">
    <citation type="submission" date="2016-10" db="EMBL/GenBank/DDBJ databases">
        <authorList>
            <person name="de Groot N.N."/>
        </authorList>
    </citation>
    <scope>NUCLEOTIDE SEQUENCE [LARGE SCALE GENOMIC DNA]</scope>
    <source>
        <strain evidence="4 5">CGMCC 1.8891</strain>
    </source>
</reference>
<evidence type="ECO:0000256" key="2">
    <source>
        <dbReference type="ARBA" id="ARBA00022679"/>
    </source>
</evidence>
<protein>
    <submittedName>
        <fullName evidence="4">Predicted glycosyl hydrolase, GH43/DUF377 family</fullName>
    </submittedName>
</protein>
<evidence type="ECO:0000313" key="4">
    <source>
        <dbReference type="EMBL" id="SFJ37235.1"/>
    </source>
</evidence>
<dbReference type="PANTHER" id="PTHR34106">
    <property type="entry name" value="GLYCOSIDASE"/>
    <property type="match status" value="1"/>
</dbReference>
<dbReference type="GO" id="GO:0016787">
    <property type="term" value="F:hydrolase activity"/>
    <property type="evidence" value="ECO:0007669"/>
    <property type="project" value="UniProtKB-KW"/>
</dbReference>
<keyword evidence="2" id="KW-0808">Transferase</keyword>
<comment type="similarity">
    <text evidence="3">Belongs to the glycosyl hydrolase 130 family.</text>
</comment>
<dbReference type="Proteomes" id="UP000183299">
    <property type="component" value="Unassembled WGS sequence"/>
</dbReference>
<dbReference type="STRING" id="576117.SAMN04488138_104101"/>
<dbReference type="GO" id="GO:0016757">
    <property type="term" value="F:glycosyltransferase activity"/>
    <property type="evidence" value="ECO:0007669"/>
    <property type="project" value="UniProtKB-KW"/>
</dbReference>
<keyword evidence="5" id="KW-1185">Reference proteome</keyword>
<name>A0A1I3QTK6_9RHOB</name>
<dbReference type="Gene3D" id="2.115.10.20">
    <property type="entry name" value="Glycosyl hydrolase domain, family 43"/>
    <property type="match status" value="1"/>
</dbReference>
<dbReference type="AlphaFoldDB" id="A0A1I3QTK6"/>
<accession>A0A1I3QTK6</accession>
<dbReference type="InterPro" id="IPR023296">
    <property type="entry name" value="Glyco_hydro_beta-prop_sf"/>
</dbReference>
<sequence>MVCVNLLPQRLHPNAERVVVRAYPLPPKGRAIDPSVDARARRIVETVRNMDNRTIQAELSFVLSDFETRHRKVREYFEARYDSIARDLGLTAATREAERALIGAYFCHEYSYQAAALMNPSVVPHPDQTGLKPGELRFLMSLRAVGEGHISSITFREGVLSADCDMQLVEPSEFAVAARPHEITEDRISLIRESDGPMNETVLFPVTQAQRGGLEDLRLVQFRDGENQFYCGTYTAWSGHDIASELMVTQDFHQFELRRMSGPASRDKGMALFPRRIGGQYVMIGRQDRENIFLIRSDDLTHWGEGEKLAGPRYPWELIQIGNCGAPIELEQGWLLLTHGVGAMRKYCIGAMLLDRQDPSRVLGRSQVPLLSPSDAGREGYVPNVVYTCGALVHGEYLFVPFGIADSSIGFATIRVDDLLASLV</sequence>
<dbReference type="GeneID" id="98664574"/>
<dbReference type="PANTHER" id="PTHR34106:SF4">
    <property type="entry name" value="BLL5143 PROTEIN"/>
    <property type="match status" value="1"/>
</dbReference>
<organism evidence="4 5">
    <name type="scientific">Celeribacter halophilus</name>
    <dbReference type="NCBI Taxonomy" id="576117"/>
    <lineage>
        <taxon>Bacteria</taxon>
        <taxon>Pseudomonadati</taxon>
        <taxon>Pseudomonadota</taxon>
        <taxon>Alphaproteobacteria</taxon>
        <taxon>Rhodobacterales</taxon>
        <taxon>Roseobacteraceae</taxon>
        <taxon>Celeribacter</taxon>
    </lineage>
</organism>